<dbReference type="AlphaFoldDB" id="A0A317TY39"/>
<feature type="transmembrane region" description="Helical" evidence="1">
    <location>
        <begin position="6"/>
        <end position="24"/>
    </location>
</feature>
<evidence type="ECO:0000313" key="3">
    <source>
        <dbReference type="Proteomes" id="UP000247152"/>
    </source>
</evidence>
<organism evidence="2 3">
    <name type="scientific">Legionella qingyii</name>
    <dbReference type="NCBI Taxonomy" id="2184757"/>
    <lineage>
        <taxon>Bacteria</taxon>
        <taxon>Pseudomonadati</taxon>
        <taxon>Pseudomonadota</taxon>
        <taxon>Gammaproteobacteria</taxon>
        <taxon>Legionellales</taxon>
        <taxon>Legionellaceae</taxon>
        <taxon>Legionella</taxon>
    </lineage>
</organism>
<sequence length="115" mass="13626">METRPVKYFVILFINYVIIDVCHFGKHFITINLWVHFLIPHSGKFVRVLYDVIYYFVFYFTRDINMVDEGWGEVQKNTTKGLHYINSIYTHNYSVILNIKEILITAVVVSDVIVC</sequence>
<keyword evidence="1" id="KW-0812">Transmembrane</keyword>
<dbReference type="EMBL" id="QHJG01000032">
    <property type="protein sequence ID" value="PWY54524.1"/>
    <property type="molecule type" value="Genomic_DNA"/>
</dbReference>
<evidence type="ECO:0000313" key="2">
    <source>
        <dbReference type="EMBL" id="PWY54524.1"/>
    </source>
</evidence>
<keyword evidence="1" id="KW-1133">Transmembrane helix</keyword>
<proteinExistence type="predicted"/>
<name>A0A317TY39_9GAMM</name>
<protein>
    <submittedName>
        <fullName evidence="2">Uncharacterized protein</fullName>
    </submittedName>
</protein>
<evidence type="ECO:0000256" key="1">
    <source>
        <dbReference type="SAM" id="Phobius"/>
    </source>
</evidence>
<accession>A0A317TY39</accession>
<comment type="caution">
    <text evidence="2">The sequence shown here is derived from an EMBL/GenBank/DDBJ whole genome shotgun (WGS) entry which is preliminary data.</text>
</comment>
<reference evidence="2 3" key="1">
    <citation type="submission" date="2018-05" db="EMBL/GenBank/DDBJ databases">
        <title>Legionella qingyii sp.nov., whole genome shotgun sequence.</title>
        <authorList>
            <person name="Wu H."/>
            <person name="Zhu Q."/>
            <person name="Hu C."/>
        </authorList>
    </citation>
    <scope>NUCLEOTIDE SEQUENCE [LARGE SCALE GENOMIC DNA]</scope>
    <source>
        <strain evidence="2 3">HEB18</strain>
    </source>
</reference>
<dbReference type="Proteomes" id="UP000247152">
    <property type="component" value="Unassembled WGS sequence"/>
</dbReference>
<keyword evidence="1" id="KW-0472">Membrane</keyword>
<gene>
    <name evidence="2" type="ORF">DGG96_16695</name>
</gene>